<gene>
    <name evidence="1" type="ordered locus">Shel_20850</name>
</gene>
<evidence type="ECO:0000313" key="2">
    <source>
        <dbReference type="Proteomes" id="UP000002026"/>
    </source>
</evidence>
<protein>
    <submittedName>
        <fullName evidence="1">Uncharacterized protein</fullName>
    </submittedName>
</protein>
<accession>C7N861</accession>
<sequence>MEYSEALANLNVLLSRDPAGERLYIDALERCRERIDEQAAADFVDGKRTAIQQIQSGSTIIATLIRRGGLERTILVDGEPYEGDLVQLQTDDNVPDEAVIETYVQTTPAGIDLAAGFRETTTASALFAEFPQFEAGFKKVLDECTAPEGKSTQELQDALIEAGIIGPGNTQSQIIHASYFTGKLEKYELLVWSGKKWHTTSEGKEAL</sequence>
<name>C7N861_SLAHD</name>
<dbReference type="RefSeq" id="WP_012799196.1">
    <property type="nucleotide sequence ID" value="NC_013165.1"/>
</dbReference>
<organism evidence="1 2">
    <name type="scientific">Slackia heliotrinireducens (strain ATCC 29202 / DSM 20476 / NCTC 11029 / RHS 1)</name>
    <name type="common">Peptococcus heliotrinreducens</name>
    <dbReference type="NCBI Taxonomy" id="471855"/>
    <lineage>
        <taxon>Bacteria</taxon>
        <taxon>Bacillati</taxon>
        <taxon>Actinomycetota</taxon>
        <taxon>Coriobacteriia</taxon>
        <taxon>Eggerthellales</taxon>
        <taxon>Eggerthellaceae</taxon>
        <taxon>Slackia</taxon>
    </lineage>
</organism>
<proteinExistence type="predicted"/>
<keyword evidence="2" id="KW-1185">Reference proteome</keyword>
<dbReference type="AlphaFoldDB" id="C7N861"/>
<reference evidence="1 2" key="1">
    <citation type="journal article" date="2009" name="Stand. Genomic Sci.">
        <title>Complete genome sequence of Slackia heliotrinireducens type strain (RHS 1).</title>
        <authorList>
            <person name="Pukall R."/>
            <person name="Lapidus A."/>
            <person name="Nolan M."/>
            <person name="Copeland A."/>
            <person name="Glavina Del Rio T."/>
            <person name="Lucas S."/>
            <person name="Chen F."/>
            <person name="Tice H."/>
            <person name="Cheng J.F."/>
            <person name="Chertkov O."/>
            <person name="Bruce D."/>
            <person name="Goodwin L."/>
            <person name="Kuske C."/>
            <person name="Brettin T."/>
            <person name="Detter J.C."/>
            <person name="Han C."/>
            <person name="Pitluck S."/>
            <person name="Pati A."/>
            <person name="Mavrommatis K."/>
            <person name="Ivanova N."/>
            <person name="Ovchinnikova G."/>
            <person name="Chen A."/>
            <person name="Palaniappan K."/>
            <person name="Schneider S."/>
            <person name="Rohde M."/>
            <person name="Chain P."/>
            <person name="D'haeseleer P."/>
            <person name="Goker M."/>
            <person name="Bristow J."/>
            <person name="Eisen J.A."/>
            <person name="Markowitz V."/>
            <person name="Kyrpides N.C."/>
            <person name="Klenk H.P."/>
            <person name="Hugenholtz P."/>
        </authorList>
    </citation>
    <scope>NUCLEOTIDE SEQUENCE [LARGE SCALE GENOMIC DNA]</scope>
    <source>
        <strain evidence="2">ATCC 29202 / DSM 20476 / NCTC 11029 / RHS 1</strain>
    </source>
</reference>
<dbReference type="EMBL" id="CP001684">
    <property type="protein sequence ID" value="ACV23096.1"/>
    <property type="molecule type" value="Genomic_DNA"/>
</dbReference>
<dbReference type="Proteomes" id="UP000002026">
    <property type="component" value="Chromosome"/>
</dbReference>
<evidence type="ECO:0000313" key="1">
    <source>
        <dbReference type="EMBL" id="ACV23096.1"/>
    </source>
</evidence>
<dbReference type="HOGENOM" id="CLU_1325613_0_0_11"/>
<dbReference type="KEGG" id="shi:Shel_20850"/>
<dbReference type="STRING" id="471855.Shel_20850"/>